<evidence type="ECO:0000313" key="1">
    <source>
        <dbReference type="Proteomes" id="UP000887579"/>
    </source>
</evidence>
<sequence>MSTENNPIRVFHIYDGARPIFRNNYEFGLNSNGKEEGRIIVFEENNREMVREYSKNDLGKWTCLQCCRIKATENNYAIMDENETFHVPVNHICNPISYIESKEEQNKIKEMVSKISTGLEVELSICSKHKPEDSSNDNLSDNISKCSNVSLRSLSVIGEEGEVETAANGSVSCRDLSSSNLPIKFYHPSAHFLEQCCKQFELDYTHLSYSFWGKIKIDEIAHNFIPDIFHSILNEKSSGFSCLSLYLTGSEGNGDYIKNKLNGFVLDNTNFLGQKIGKNLSASNNPILRECITSINPHQLHLEVFCHLCNCKVFIFAGGIWKQFGETKVNRIPIFLMALQNGKYCPILHLKS</sequence>
<proteinExistence type="predicted"/>
<dbReference type="Proteomes" id="UP000887579">
    <property type="component" value="Unplaced"/>
</dbReference>
<evidence type="ECO:0000313" key="2">
    <source>
        <dbReference type="WBParaSite" id="ES5_v2.g12067.t1"/>
    </source>
</evidence>
<accession>A0AC34F509</accession>
<organism evidence="1 2">
    <name type="scientific">Panagrolaimus sp. ES5</name>
    <dbReference type="NCBI Taxonomy" id="591445"/>
    <lineage>
        <taxon>Eukaryota</taxon>
        <taxon>Metazoa</taxon>
        <taxon>Ecdysozoa</taxon>
        <taxon>Nematoda</taxon>
        <taxon>Chromadorea</taxon>
        <taxon>Rhabditida</taxon>
        <taxon>Tylenchina</taxon>
        <taxon>Panagrolaimomorpha</taxon>
        <taxon>Panagrolaimoidea</taxon>
        <taxon>Panagrolaimidae</taxon>
        <taxon>Panagrolaimus</taxon>
    </lineage>
</organism>
<reference evidence="2" key="1">
    <citation type="submission" date="2022-11" db="UniProtKB">
        <authorList>
            <consortium name="WormBaseParasite"/>
        </authorList>
    </citation>
    <scope>IDENTIFICATION</scope>
</reference>
<name>A0AC34F509_9BILA</name>
<protein>
    <submittedName>
        <fullName evidence="2">Uncharacterized protein</fullName>
    </submittedName>
</protein>
<dbReference type="WBParaSite" id="ES5_v2.g12067.t1">
    <property type="protein sequence ID" value="ES5_v2.g12067.t1"/>
    <property type="gene ID" value="ES5_v2.g12067"/>
</dbReference>